<evidence type="ECO:0000256" key="4">
    <source>
        <dbReference type="SAM" id="MobiDB-lite"/>
    </source>
</evidence>
<dbReference type="OrthoDB" id="39103at2759"/>
<dbReference type="GO" id="GO:0005634">
    <property type="term" value="C:nucleus"/>
    <property type="evidence" value="ECO:0007669"/>
    <property type="project" value="TreeGrafter"/>
</dbReference>
<evidence type="ECO:0000259" key="5">
    <source>
        <dbReference type="PROSITE" id="PS50112"/>
    </source>
</evidence>
<dbReference type="PROSITE" id="PS50112">
    <property type="entry name" value="PAS"/>
    <property type="match status" value="1"/>
</dbReference>
<dbReference type="Pfam" id="PF13426">
    <property type="entry name" value="PAS_9"/>
    <property type="match status" value="1"/>
</dbReference>
<feature type="domain" description="PAS" evidence="5">
    <location>
        <begin position="201"/>
        <end position="251"/>
    </location>
</feature>
<evidence type="ECO:0000313" key="6">
    <source>
        <dbReference type="EMBL" id="EJK68328.1"/>
    </source>
</evidence>
<sequence length="317" mass="35630">MDKASYGRMGVSGRAILLLPASPVYHLALKAVIQEGGRVQSPDIDRVSREREQGKAGSPLRRWPNWVTADTAGTVRQLRESQTNRFVVGVAWSSTSRHKPRPEDSFQMKLHQLVEWLSWFRDEEDVQSDFLDPYYDADEMSNGTSVSDAVPATQEEPFNNFIPVKKLCERDLIIIDMLNSSAGSGASTNISFCITDPSQIDNPIVFASDGFYKLTGYSEHEVLGRNCRFLQGPHTDRKEVVKITQALMNEDELTIHLTNYKKDGTPFRNEFYLANLRSPDKSIAYFIGLQSVVDENEENEGVPSNPGCIPPSMSEYL</sequence>
<evidence type="ECO:0000256" key="2">
    <source>
        <dbReference type="ARBA" id="ARBA00022643"/>
    </source>
</evidence>
<protein>
    <recommendedName>
        <fullName evidence="5">PAS domain-containing protein</fullName>
    </recommendedName>
</protein>
<reference evidence="6 7" key="1">
    <citation type="journal article" date="2012" name="Genome Biol.">
        <title>Genome and low-iron response of an oceanic diatom adapted to chronic iron limitation.</title>
        <authorList>
            <person name="Lommer M."/>
            <person name="Specht M."/>
            <person name="Roy A.S."/>
            <person name="Kraemer L."/>
            <person name="Andreson R."/>
            <person name="Gutowska M.A."/>
            <person name="Wolf J."/>
            <person name="Bergner S.V."/>
            <person name="Schilhabel M.B."/>
            <person name="Klostermeier U.C."/>
            <person name="Beiko R.G."/>
            <person name="Rosenstiel P."/>
            <person name="Hippler M."/>
            <person name="Laroche J."/>
        </authorList>
    </citation>
    <scope>NUCLEOTIDE SEQUENCE [LARGE SCALE GENOMIC DNA]</scope>
    <source>
        <strain evidence="6 7">CCMP1005</strain>
    </source>
</reference>
<comment type="caution">
    <text evidence="6">The sequence shown here is derived from an EMBL/GenBank/DDBJ whole genome shotgun (WGS) entry which is preliminary data.</text>
</comment>
<feature type="region of interest" description="Disordered" evidence="4">
    <location>
        <begin position="40"/>
        <end position="63"/>
    </location>
</feature>
<dbReference type="PANTHER" id="PTHR47429">
    <property type="entry name" value="PROTEIN TWIN LOV 1"/>
    <property type="match status" value="1"/>
</dbReference>
<proteinExistence type="predicted"/>
<keyword evidence="7" id="KW-1185">Reference proteome</keyword>
<dbReference type="NCBIfam" id="TIGR00229">
    <property type="entry name" value="sensory_box"/>
    <property type="match status" value="1"/>
</dbReference>
<gene>
    <name evidence="6" type="ORF">THAOC_10501</name>
</gene>
<evidence type="ECO:0000313" key="7">
    <source>
        <dbReference type="Proteomes" id="UP000266841"/>
    </source>
</evidence>
<dbReference type="InterPro" id="IPR035965">
    <property type="entry name" value="PAS-like_dom_sf"/>
</dbReference>
<evidence type="ECO:0000256" key="1">
    <source>
        <dbReference type="ARBA" id="ARBA00022630"/>
    </source>
</evidence>
<accession>K0SPV3</accession>
<dbReference type="PANTHER" id="PTHR47429:SF2">
    <property type="entry name" value="PROTEIN TWIN LOV 1"/>
    <property type="match status" value="1"/>
</dbReference>
<keyword evidence="3" id="KW-0157">Chromophore</keyword>
<dbReference type="SUPFAM" id="SSF55785">
    <property type="entry name" value="PYP-like sensor domain (PAS domain)"/>
    <property type="match status" value="1"/>
</dbReference>
<dbReference type="AlphaFoldDB" id="K0SPV3"/>
<keyword evidence="2" id="KW-0288">FMN</keyword>
<dbReference type="Proteomes" id="UP000266841">
    <property type="component" value="Unassembled WGS sequence"/>
</dbReference>
<name>K0SPV3_THAOC</name>
<dbReference type="InterPro" id="IPR000014">
    <property type="entry name" value="PAS"/>
</dbReference>
<dbReference type="SMR" id="K0SPV3"/>
<organism evidence="6 7">
    <name type="scientific">Thalassiosira oceanica</name>
    <name type="common">Marine diatom</name>
    <dbReference type="NCBI Taxonomy" id="159749"/>
    <lineage>
        <taxon>Eukaryota</taxon>
        <taxon>Sar</taxon>
        <taxon>Stramenopiles</taxon>
        <taxon>Ochrophyta</taxon>
        <taxon>Bacillariophyta</taxon>
        <taxon>Coscinodiscophyceae</taxon>
        <taxon>Thalassiosirophycidae</taxon>
        <taxon>Thalassiosirales</taxon>
        <taxon>Thalassiosiraceae</taxon>
        <taxon>Thalassiosira</taxon>
    </lineage>
</organism>
<keyword evidence="1" id="KW-0285">Flavoprotein</keyword>
<dbReference type="Gene3D" id="3.30.450.20">
    <property type="entry name" value="PAS domain"/>
    <property type="match status" value="1"/>
</dbReference>
<dbReference type="eggNOG" id="ENOG502QU3S">
    <property type="taxonomic scope" value="Eukaryota"/>
</dbReference>
<dbReference type="EMBL" id="AGNL01011540">
    <property type="protein sequence ID" value="EJK68328.1"/>
    <property type="molecule type" value="Genomic_DNA"/>
</dbReference>
<feature type="compositionally biased region" description="Basic and acidic residues" evidence="4">
    <location>
        <begin position="43"/>
        <end position="54"/>
    </location>
</feature>
<evidence type="ECO:0000256" key="3">
    <source>
        <dbReference type="ARBA" id="ARBA00022991"/>
    </source>
</evidence>
<feature type="region of interest" description="Disordered" evidence="4">
    <location>
        <begin position="297"/>
        <end position="317"/>
    </location>
</feature>
<dbReference type="CDD" id="cd00130">
    <property type="entry name" value="PAS"/>
    <property type="match status" value="1"/>
</dbReference>